<dbReference type="EMBL" id="NIRI02000077">
    <property type="protein sequence ID" value="KAG5441464.1"/>
    <property type="molecule type" value="Genomic_DNA"/>
</dbReference>
<dbReference type="AlphaFoldDB" id="A0A3R7CNP6"/>
<comment type="caution">
    <text evidence="1">The sequence shown here is derived from an EMBL/GenBank/DDBJ whole genome shotgun (WGS) entry which is preliminary data.</text>
</comment>
<evidence type="ECO:0000313" key="2">
    <source>
        <dbReference type="Proteomes" id="UP000286415"/>
    </source>
</evidence>
<keyword evidence="2" id="KW-1185">Reference proteome</keyword>
<protein>
    <submittedName>
        <fullName evidence="1">Uncharacterized protein</fullName>
    </submittedName>
</protein>
<sequence>MLSDNTKIYLLVSTNTFICISIWFSRLTQLNLSLMVFFNCMCQTKAASCSSCYDIRNIAIHVYAYCTTHKVAENSSTARDRFCPSSGSSGRRDSTEFIVCDILRLSLLHKGCLMFRLETNGSLVYDILQLNVLRKGYLIF</sequence>
<name>A0A3R7CNP6_CLOSI</name>
<reference evidence="1 2" key="1">
    <citation type="journal article" date="2018" name="Biotechnol. Adv.">
        <title>Improved genomic resources and new bioinformatic workflow for the carcinogenic parasite Clonorchis sinensis: Biotechnological implications.</title>
        <authorList>
            <person name="Wang D."/>
            <person name="Korhonen P.K."/>
            <person name="Gasser R.B."/>
            <person name="Young N.D."/>
        </authorList>
    </citation>
    <scope>NUCLEOTIDE SEQUENCE [LARGE SCALE GENOMIC DNA]</scope>
    <source>
        <strain evidence="1">Cs-k2</strain>
    </source>
</reference>
<evidence type="ECO:0000313" key="1">
    <source>
        <dbReference type="EMBL" id="KAG5441464.1"/>
    </source>
</evidence>
<dbReference type="InParanoid" id="A0A3R7CNP6"/>
<organism evidence="1 2">
    <name type="scientific">Clonorchis sinensis</name>
    <name type="common">Chinese liver fluke</name>
    <dbReference type="NCBI Taxonomy" id="79923"/>
    <lineage>
        <taxon>Eukaryota</taxon>
        <taxon>Metazoa</taxon>
        <taxon>Spiralia</taxon>
        <taxon>Lophotrochozoa</taxon>
        <taxon>Platyhelminthes</taxon>
        <taxon>Trematoda</taxon>
        <taxon>Digenea</taxon>
        <taxon>Opisthorchiida</taxon>
        <taxon>Opisthorchiata</taxon>
        <taxon>Opisthorchiidae</taxon>
        <taxon>Clonorchis</taxon>
    </lineage>
</organism>
<gene>
    <name evidence="1" type="ORF">CSKR_109832</name>
</gene>
<accession>A0A3R7CNP6</accession>
<dbReference type="Proteomes" id="UP000286415">
    <property type="component" value="Unassembled WGS sequence"/>
</dbReference>
<reference evidence="1 2" key="2">
    <citation type="journal article" date="2021" name="Genomics">
        <title>High-quality reference genome for Clonorchis sinensis.</title>
        <authorList>
            <person name="Young N.D."/>
            <person name="Stroehlein A.J."/>
            <person name="Kinkar L."/>
            <person name="Wang T."/>
            <person name="Sohn W.M."/>
            <person name="Chang B.C.H."/>
            <person name="Kaur P."/>
            <person name="Weisz D."/>
            <person name="Dudchenko O."/>
            <person name="Aiden E.L."/>
            <person name="Korhonen P.K."/>
            <person name="Gasser R.B."/>
        </authorList>
    </citation>
    <scope>NUCLEOTIDE SEQUENCE [LARGE SCALE GENOMIC DNA]</scope>
    <source>
        <strain evidence="1">Cs-k2</strain>
    </source>
</reference>
<proteinExistence type="predicted"/>